<proteinExistence type="predicted"/>
<protein>
    <submittedName>
        <fullName evidence="1">Uncharacterized protein</fullName>
    </submittedName>
</protein>
<comment type="caution">
    <text evidence="1">The sequence shown here is derived from an EMBL/GenBank/DDBJ whole genome shotgun (WGS) entry which is preliminary data.</text>
</comment>
<dbReference type="Proteomes" id="UP000197904">
    <property type="component" value="Unassembled WGS sequence"/>
</dbReference>
<dbReference type="RefSeq" id="WP_088475828.1">
    <property type="nucleotide sequence ID" value="NZ_NIXP01000011.1"/>
</dbReference>
<dbReference type="EMBL" id="NIXP01000011">
    <property type="protein sequence ID" value="OWR35224.1"/>
    <property type="molecule type" value="Genomic_DNA"/>
</dbReference>
<gene>
    <name evidence="1" type="ORF">CEE55_02120</name>
</gene>
<dbReference type="AlphaFoldDB" id="A0A2D0APL1"/>
<accession>A0A2D0APL1</accession>
<reference evidence="1 2" key="1">
    <citation type="submission" date="2017-06" db="EMBL/GenBank/DDBJ databases">
        <authorList>
            <person name="Kim H.J."/>
            <person name="Triplett B.A."/>
        </authorList>
    </citation>
    <scope>NUCLEOTIDE SEQUENCE [LARGE SCALE GENOMIC DNA]</scope>
    <source>
        <strain evidence="1 2">S18795</strain>
    </source>
</reference>
<sequence>MLEALLVATAKAVPAAAGYDWKWMVPVATLILGFGLKWFQDHVTEKGRRRHETVLRREQRYDQLRMRRLDAERANLLALQPAAVRFVRAATVAVNEKRRLFRDGMPWAGIHLAGPVEAEVRQSALELIPLQARIHSKAVSVPLNDVINLITAALHADTVEGFEAAWAVLDPANNELHRVTGETIKQLEDENQQLADPPGR</sequence>
<name>A0A2D0APL1_9GAMM</name>
<evidence type="ECO:0000313" key="1">
    <source>
        <dbReference type="EMBL" id="OWR35224.1"/>
    </source>
</evidence>
<evidence type="ECO:0000313" key="2">
    <source>
        <dbReference type="Proteomes" id="UP000197904"/>
    </source>
</evidence>
<organism evidence="1 2">
    <name type="scientific">Stenotrophomonas pavanii</name>
    <dbReference type="NCBI Taxonomy" id="487698"/>
    <lineage>
        <taxon>Bacteria</taxon>
        <taxon>Pseudomonadati</taxon>
        <taxon>Pseudomonadota</taxon>
        <taxon>Gammaproteobacteria</taxon>
        <taxon>Lysobacterales</taxon>
        <taxon>Lysobacteraceae</taxon>
        <taxon>Stenotrophomonas</taxon>
    </lineage>
</organism>